<evidence type="ECO:0000256" key="3">
    <source>
        <dbReference type="ARBA" id="ARBA00008766"/>
    </source>
</evidence>
<dbReference type="InterPro" id="IPR000994">
    <property type="entry name" value="Pept_M24"/>
</dbReference>
<dbReference type="SUPFAM" id="SSF55920">
    <property type="entry name" value="Creatinase/aminopeptidase"/>
    <property type="match status" value="1"/>
</dbReference>
<dbReference type="Pfam" id="PF00557">
    <property type="entry name" value="Peptidase_M24"/>
    <property type="match status" value="1"/>
</dbReference>
<evidence type="ECO:0000256" key="5">
    <source>
        <dbReference type="ARBA" id="ARBA00022723"/>
    </source>
</evidence>
<dbReference type="SMART" id="SM01011">
    <property type="entry name" value="AMP_N"/>
    <property type="match status" value="1"/>
</dbReference>
<gene>
    <name evidence="9" type="ORF">J0J70_01640</name>
</gene>
<dbReference type="GO" id="GO:0006508">
    <property type="term" value="P:proteolysis"/>
    <property type="evidence" value="ECO:0007669"/>
    <property type="project" value="TreeGrafter"/>
</dbReference>
<dbReference type="EMBL" id="CP071250">
    <property type="protein sequence ID" value="UUF08753.1"/>
    <property type="molecule type" value="Genomic_DNA"/>
</dbReference>
<dbReference type="CDD" id="cd01087">
    <property type="entry name" value="Prolidase"/>
    <property type="match status" value="1"/>
</dbReference>
<keyword evidence="9" id="KW-0031">Aminopeptidase</keyword>
<dbReference type="Pfam" id="PF05195">
    <property type="entry name" value="AMP_N"/>
    <property type="match status" value="1"/>
</dbReference>
<sequence length="414" mass="47671">MLDTLKFRRQKLGANIKDNSLLILFSGDAPVRSGDQFYEYTPHRNFYYLTNLDRPKMAYVLRKFNGVMEDYLFIETVSEVEEKWTGKRMSKEEATEISGIKNVFPESELRNMLGRWLLNEGFENAYFDFERGSYHHPDTIQILFAKELKRQYPFLHVQNIYHDITALRLIKSEDEIANMRTAIEKTRLGIESLMRNSKPGMYEYQLEAYYNFTIKTEGVKKTSFHTIAASGANATVLHYDKNDSICRDGDLILFDLGCEWNYYCSDISRTFPINGKFTDRQRDVYQAVLDAQLATIEIIKPGVSLQDVNEFARKKLAEGCKKLGLIEKDEELSKYYYHGIGHYLGLDTHDVGGRGGVLQPGMVITIEPGLYIAEEGIGIRIEDDILVTKDGHENLSKDIIKSVEDIENFMGSQR</sequence>
<dbReference type="InterPro" id="IPR029149">
    <property type="entry name" value="Creatin/AminoP/Spt16_N"/>
</dbReference>
<dbReference type="GO" id="GO:0070006">
    <property type="term" value="F:metalloaminopeptidase activity"/>
    <property type="evidence" value="ECO:0007669"/>
    <property type="project" value="InterPro"/>
</dbReference>
<comment type="catalytic activity">
    <reaction evidence="1">
        <text>Release of any N-terminal amino acid, including proline, that is linked to proline, even from a dipeptide or tripeptide.</text>
        <dbReference type="EC" id="3.4.11.9"/>
    </reaction>
</comment>
<dbReference type="PANTHER" id="PTHR43226:SF4">
    <property type="entry name" value="XAA-PRO AMINOPEPTIDASE 3"/>
    <property type="match status" value="1"/>
</dbReference>
<protein>
    <recommendedName>
        <fullName evidence="4">Xaa-Pro aminopeptidase</fullName>
        <ecNumber evidence="4">3.4.11.9</ecNumber>
    </recommendedName>
</protein>
<keyword evidence="9" id="KW-0645">Protease</keyword>
<dbReference type="InterPro" id="IPR036005">
    <property type="entry name" value="Creatinase/aminopeptidase-like"/>
</dbReference>
<keyword evidence="5" id="KW-0479">Metal-binding</keyword>
<evidence type="ECO:0000313" key="9">
    <source>
        <dbReference type="EMBL" id="UUF08753.1"/>
    </source>
</evidence>
<reference evidence="9" key="1">
    <citation type="submission" date="2021-03" db="EMBL/GenBank/DDBJ databases">
        <title>Comparative Genomics and Metabolomics in the genus Turicibacter.</title>
        <authorList>
            <person name="Maki J."/>
            <person name="Looft T."/>
        </authorList>
    </citation>
    <scope>NUCLEOTIDE SEQUENCE</scope>
    <source>
        <strain evidence="9">ISU324</strain>
    </source>
</reference>
<comment type="similarity">
    <text evidence="3">Belongs to the peptidase M24B family.</text>
</comment>
<evidence type="ECO:0000256" key="7">
    <source>
        <dbReference type="ARBA" id="ARBA00023211"/>
    </source>
</evidence>
<dbReference type="GO" id="GO:0030145">
    <property type="term" value="F:manganese ion binding"/>
    <property type="evidence" value="ECO:0007669"/>
    <property type="project" value="InterPro"/>
</dbReference>
<dbReference type="RefSeq" id="WP_212724713.1">
    <property type="nucleotide sequence ID" value="NZ_CP071250.1"/>
</dbReference>
<organism evidence="9 10">
    <name type="scientific">Turicibacter bilis</name>
    <dbReference type="NCBI Taxonomy" id="2735723"/>
    <lineage>
        <taxon>Bacteria</taxon>
        <taxon>Bacillati</taxon>
        <taxon>Bacillota</taxon>
        <taxon>Erysipelotrichia</taxon>
        <taxon>Erysipelotrichales</taxon>
        <taxon>Turicibacteraceae</taxon>
        <taxon>Turicibacter</taxon>
    </lineage>
</organism>
<evidence type="ECO:0000256" key="6">
    <source>
        <dbReference type="ARBA" id="ARBA00022801"/>
    </source>
</evidence>
<proteinExistence type="inferred from homology"/>
<dbReference type="GO" id="GO:0005829">
    <property type="term" value="C:cytosol"/>
    <property type="evidence" value="ECO:0007669"/>
    <property type="project" value="TreeGrafter"/>
</dbReference>
<evidence type="ECO:0000256" key="1">
    <source>
        <dbReference type="ARBA" id="ARBA00001424"/>
    </source>
</evidence>
<evidence type="ECO:0000256" key="2">
    <source>
        <dbReference type="ARBA" id="ARBA00001936"/>
    </source>
</evidence>
<dbReference type="SUPFAM" id="SSF53092">
    <property type="entry name" value="Creatinase/prolidase N-terminal domain"/>
    <property type="match status" value="1"/>
</dbReference>
<evidence type="ECO:0000259" key="8">
    <source>
        <dbReference type="SMART" id="SM01011"/>
    </source>
</evidence>
<evidence type="ECO:0000313" key="10">
    <source>
        <dbReference type="Proteomes" id="UP001058072"/>
    </source>
</evidence>
<comment type="cofactor">
    <cofactor evidence="2">
        <name>Mn(2+)</name>
        <dbReference type="ChEBI" id="CHEBI:29035"/>
    </cofactor>
</comment>
<dbReference type="AlphaFoldDB" id="A0A9Q9CS36"/>
<dbReference type="EC" id="3.4.11.9" evidence="4"/>
<evidence type="ECO:0000256" key="4">
    <source>
        <dbReference type="ARBA" id="ARBA00012574"/>
    </source>
</evidence>
<dbReference type="InterPro" id="IPR052433">
    <property type="entry name" value="X-Pro_dipept-like"/>
</dbReference>
<feature type="domain" description="Aminopeptidase P N-terminal" evidence="8">
    <location>
        <begin position="1"/>
        <end position="134"/>
    </location>
</feature>
<dbReference type="Proteomes" id="UP001058072">
    <property type="component" value="Chromosome"/>
</dbReference>
<dbReference type="InterPro" id="IPR007865">
    <property type="entry name" value="Aminopep_P_N"/>
</dbReference>
<dbReference type="PANTHER" id="PTHR43226">
    <property type="entry name" value="XAA-PRO AMINOPEPTIDASE 3"/>
    <property type="match status" value="1"/>
</dbReference>
<keyword evidence="7" id="KW-0464">Manganese</keyword>
<name>A0A9Q9CS36_9FIRM</name>
<dbReference type="Gene3D" id="3.40.350.10">
    <property type="entry name" value="Creatinase/prolidase N-terminal domain"/>
    <property type="match status" value="1"/>
</dbReference>
<accession>A0A9Q9CS36</accession>
<keyword evidence="6" id="KW-0378">Hydrolase</keyword>
<dbReference type="Gene3D" id="3.90.230.10">
    <property type="entry name" value="Creatinase/methionine aminopeptidase superfamily"/>
    <property type="match status" value="1"/>
</dbReference>